<evidence type="ECO:0000256" key="3">
    <source>
        <dbReference type="ARBA" id="ARBA00022737"/>
    </source>
</evidence>
<dbReference type="EMBL" id="BTRK01000001">
    <property type="protein sequence ID" value="GMR31328.1"/>
    <property type="molecule type" value="Genomic_DNA"/>
</dbReference>
<dbReference type="GO" id="GO:0005634">
    <property type="term" value="C:nucleus"/>
    <property type="evidence" value="ECO:0007669"/>
    <property type="project" value="UniProtKB-SubCell"/>
</dbReference>
<gene>
    <name evidence="10" type="ORF">PMAYCL1PPCAC_01523</name>
</gene>
<dbReference type="FunFam" id="3.30.160.60:FF:001450">
    <property type="entry name" value="zinc finger protein 774"/>
    <property type="match status" value="1"/>
</dbReference>
<evidence type="ECO:0000259" key="9">
    <source>
        <dbReference type="PROSITE" id="PS50157"/>
    </source>
</evidence>
<keyword evidence="4 8" id="KW-0863">Zinc-finger</keyword>
<feature type="domain" description="C2H2-type" evidence="9">
    <location>
        <begin position="172"/>
        <end position="195"/>
    </location>
</feature>
<dbReference type="Gene3D" id="3.30.160.60">
    <property type="entry name" value="Classic Zinc Finger"/>
    <property type="match status" value="3"/>
</dbReference>
<name>A0AAN4YZM6_9BILA</name>
<feature type="non-terminal residue" evidence="10">
    <location>
        <position position="1"/>
    </location>
</feature>
<dbReference type="GO" id="GO:0000981">
    <property type="term" value="F:DNA-binding transcription factor activity, RNA polymerase II-specific"/>
    <property type="evidence" value="ECO:0007669"/>
    <property type="project" value="TreeGrafter"/>
</dbReference>
<dbReference type="PANTHER" id="PTHR24381:SF393">
    <property type="entry name" value="CHROMATIN-LINKED ADAPTOR FOR MSL PROTEINS, ISOFORM B"/>
    <property type="match status" value="1"/>
</dbReference>
<dbReference type="PROSITE" id="PS50157">
    <property type="entry name" value="ZINC_FINGER_C2H2_2"/>
    <property type="match status" value="3"/>
</dbReference>
<evidence type="ECO:0000256" key="1">
    <source>
        <dbReference type="ARBA" id="ARBA00004123"/>
    </source>
</evidence>
<feature type="domain" description="C2H2-type" evidence="9">
    <location>
        <begin position="144"/>
        <end position="171"/>
    </location>
</feature>
<organism evidence="10 11">
    <name type="scientific">Pristionchus mayeri</name>
    <dbReference type="NCBI Taxonomy" id="1317129"/>
    <lineage>
        <taxon>Eukaryota</taxon>
        <taxon>Metazoa</taxon>
        <taxon>Ecdysozoa</taxon>
        <taxon>Nematoda</taxon>
        <taxon>Chromadorea</taxon>
        <taxon>Rhabditida</taxon>
        <taxon>Rhabditina</taxon>
        <taxon>Diplogasteromorpha</taxon>
        <taxon>Diplogasteroidea</taxon>
        <taxon>Neodiplogasteridae</taxon>
        <taxon>Pristionchus</taxon>
    </lineage>
</organism>
<keyword evidence="11" id="KW-1185">Reference proteome</keyword>
<feature type="non-terminal residue" evidence="10">
    <location>
        <position position="337"/>
    </location>
</feature>
<sequence length="337" mass="38668">KEESVEFKDESFDEFSDIKQEESVLNVSIRNTDSSHLPILSGCLRMCYLCGAMINHCYATPADPVERSAFLSNVITSKKSDVQSIRALGRNMMTAHFCLGHLRTSTDIPKEKQVMPSEVFQTSLPLDQSTSMEIPSNNIAQSSLACSECGKKFARQQTLNNHMLIHSGEKPFTCEYCELHFRSKSYRYTHLRNFHKIKLYSCLTCGEQFDLKAQLNKHQFIHKENILKNVNLGDRVKGVLASPSIIKAIDKREKIEDANKPSKVEWIWSKQYFKCTLCGDNKLPTTASPKGPIRARKFFDNLVKLTEKEREKMEFVINNKIRADVCQKHFILTHYSE</sequence>
<comment type="caution">
    <text evidence="10">The sequence shown here is derived from an EMBL/GenBank/DDBJ whole genome shotgun (WGS) entry which is preliminary data.</text>
</comment>
<dbReference type="GO" id="GO:0008270">
    <property type="term" value="F:zinc ion binding"/>
    <property type="evidence" value="ECO:0007669"/>
    <property type="project" value="UniProtKB-KW"/>
</dbReference>
<keyword evidence="3" id="KW-0677">Repeat</keyword>
<evidence type="ECO:0000256" key="8">
    <source>
        <dbReference type="PROSITE-ProRule" id="PRU00042"/>
    </source>
</evidence>
<dbReference type="Proteomes" id="UP001328107">
    <property type="component" value="Unassembled WGS sequence"/>
</dbReference>
<reference evidence="11" key="1">
    <citation type="submission" date="2022-10" db="EMBL/GenBank/DDBJ databases">
        <title>Genome assembly of Pristionchus species.</title>
        <authorList>
            <person name="Yoshida K."/>
            <person name="Sommer R.J."/>
        </authorList>
    </citation>
    <scope>NUCLEOTIDE SEQUENCE [LARGE SCALE GENOMIC DNA]</scope>
    <source>
        <strain evidence="11">RS5460</strain>
    </source>
</reference>
<dbReference type="Pfam" id="PF00096">
    <property type="entry name" value="zf-C2H2"/>
    <property type="match status" value="2"/>
</dbReference>
<dbReference type="PROSITE" id="PS00028">
    <property type="entry name" value="ZINC_FINGER_C2H2_1"/>
    <property type="match status" value="2"/>
</dbReference>
<evidence type="ECO:0000256" key="5">
    <source>
        <dbReference type="ARBA" id="ARBA00022833"/>
    </source>
</evidence>
<evidence type="ECO:0000313" key="10">
    <source>
        <dbReference type="EMBL" id="GMR31328.1"/>
    </source>
</evidence>
<evidence type="ECO:0000256" key="7">
    <source>
        <dbReference type="ARBA" id="ARBA00023242"/>
    </source>
</evidence>
<dbReference type="SUPFAM" id="SSF57667">
    <property type="entry name" value="beta-beta-alpha zinc fingers"/>
    <property type="match status" value="2"/>
</dbReference>
<comment type="subcellular location">
    <subcellularLocation>
        <location evidence="1">Nucleus</location>
    </subcellularLocation>
</comment>
<keyword evidence="7" id="KW-0539">Nucleus</keyword>
<evidence type="ECO:0000256" key="6">
    <source>
        <dbReference type="ARBA" id="ARBA00023125"/>
    </source>
</evidence>
<feature type="domain" description="C2H2-type" evidence="9">
    <location>
        <begin position="200"/>
        <end position="222"/>
    </location>
</feature>
<dbReference type="InterPro" id="IPR036236">
    <property type="entry name" value="Znf_C2H2_sf"/>
</dbReference>
<accession>A0AAN4YZM6</accession>
<proteinExistence type="predicted"/>
<evidence type="ECO:0000313" key="11">
    <source>
        <dbReference type="Proteomes" id="UP001328107"/>
    </source>
</evidence>
<keyword evidence="5" id="KW-0862">Zinc</keyword>
<dbReference type="InterPro" id="IPR013087">
    <property type="entry name" value="Znf_C2H2_type"/>
</dbReference>
<protein>
    <recommendedName>
        <fullName evidence="9">C2H2-type domain-containing protein</fullName>
    </recommendedName>
</protein>
<evidence type="ECO:0000256" key="2">
    <source>
        <dbReference type="ARBA" id="ARBA00022723"/>
    </source>
</evidence>
<dbReference type="GO" id="GO:0000977">
    <property type="term" value="F:RNA polymerase II transcription regulatory region sequence-specific DNA binding"/>
    <property type="evidence" value="ECO:0007669"/>
    <property type="project" value="TreeGrafter"/>
</dbReference>
<dbReference type="PANTHER" id="PTHR24381">
    <property type="entry name" value="ZINC FINGER PROTEIN"/>
    <property type="match status" value="1"/>
</dbReference>
<evidence type="ECO:0000256" key="4">
    <source>
        <dbReference type="ARBA" id="ARBA00022771"/>
    </source>
</evidence>
<dbReference type="SMART" id="SM00355">
    <property type="entry name" value="ZnF_C2H2"/>
    <property type="match status" value="3"/>
</dbReference>
<keyword evidence="6" id="KW-0238">DNA-binding</keyword>
<dbReference type="AlphaFoldDB" id="A0AAN4YZM6"/>
<keyword evidence="2" id="KW-0479">Metal-binding</keyword>